<dbReference type="Proteomes" id="UP000190285">
    <property type="component" value="Unassembled WGS sequence"/>
</dbReference>
<name>A0A1T5MRM2_9FIRM</name>
<dbReference type="OrthoDB" id="9797882at2"/>
<dbReference type="Pfam" id="PF01156">
    <property type="entry name" value="IU_nuc_hydro"/>
    <property type="match status" value="1"/>
</dbReference>
<proteinExistence type="predicted"/>
<feature type="domain" description="Inosine/uridine-preferring nucleoside hydrolase" evidence="1">
    <location>
        <begin position="4"/>
        <end position="272"/>
    </location>
</feature>
<sequence>MYKIIFDCDNTMGIDKCDVDDGLTLLYLLGRKNIKLLGVTTTFGNSNIDTVYNNTVEIFNDLNINNIPLYKGAGTQKNRQSEASKFLAKAANAHPGKVTILATGSLTNLLGAYEIDSYFFENVKEIVLMGGITKPLIINNKNLDELNFSCDPEASYEVLSSKAKVTVLTGHICLQALFGEEEYKKLMNNDSKKIYRYIKNKTIHWFEFIMKEFGIKGFYNWDIVAALYITHPELFNKNIQNVISTSEDLKTGYLKIDNSSNNGYKINIPTEIKDINRFNEIIFKAWGNVDV</sequence>
<keyword evidence="2" id="KW-0378">Hydrolase</keyword>
<dbReference type="InterPro" id="IPR001910">
    <property type="entry name" value="Inosine/uridine_hydrolase_dom"/>
</dbReference>
<dbReference type="Gene3D" id="3.90.245.10">
    <property type="entry name" value="Ribonucleoside hydrolase-like"/>
    <property type="match status" value="1"/>
</dbReference>
<dbReference type="SUPFAM" id="SSF53590">
    <property type="entry name" value="Nucleoside hydrolase"/>
    <property type="match status" value="1"/>
</dbReference>
<dbReference type="PANTHER" id="PTHR46190">
    <property type="entry name" value="SI:CH211-201H21.5-RELATED"/>
    <property type="match status" value="1"/>
</dbReference>
<dbReference type="RefSeq" id="WP_079495813.1">
    <property type="nucleotide sequence ID" value="NZ_FUZT01000023.1"/>
</dbReference>
<evidence type="ECO:0000259" key="1">
    <source>
        <dbReference type="Pfam" id="PF01156"/>
    </source>
</evidence>
<organism evidence="2 3">
    <name type="scientific">Maledivibacter halophilus</name>
    <dbReference type="NCBI Taxonomy" id="36842"/>
    <lineage>
        <taxon>Bacteria</taxon>
        <taxon>Bacillati</taxon>
        <taxon>Bacillota</taxon>
        <taxon>Clostridia</taxon>
        <taxon>Peptostreptococcales</taxon>
        <taxon>Caminicellaceae</taxon>
        <taxon>Maledivibacter</taxon>
    </lineage>
</organism>
<dbReference type="AlphaFoldDB" id="A0A1T5MRM2"/>
<keyword evidence="3" id="KW-1185">Reference proteome</keyword>
<evidence type="ECO:0000313" key="3">
    <source>
        <dbReference type="Proteomes" id="UP000190285"/>
    </source>
</evidence>
<gene>
    <name evidence="2" type="ORF">SAMN02194393_05226</name>
</gene>
<dbReference type="PANTHER" id="PTHR46190:SF1">
    <property type="entry name" value="SI:CH211-201H21.5"/>
    <property type="match status" value="1"/>
</dbReference>
<protein>
    <submittedName>
        <fullName evidence="2">Inosine-uridine nucleoside N-ribohydrolase</fullName>
    </submittedName>
</protein>
<reference evidence="2 3" key="1">
    <citation type="submission" date="2017-02" db="EMBL/GenBank/DDBJ databases">
        <authorList>
            <person name="Peterson S.W."/>
        </authorList>
    </citation>
    <scope>NUCLEOTIDE SEQUENCE [LARGE SCALE GENOMIC DNA]</scope>
    <source>
        <strain evidence="2 3">M1</strain>
    </source>
</reference>
<dbReference type="STRING" id="36842.SAMN02194393_05226"/>
<dbReference type="EMBL" id="FUZT01000023">
    <property type="protein sequence ID" value="SKC90856.1"/>
    <property type="molecule type" value="Genomic_DNA"/>
</dbReference>
<accession>A0A1T5MRM2</accession>
<dbReference type="GO" id="GO:0016799">
    <property type="term" value="F:hydrolase activity, hydrolyzing N-glycosyl compounds"/>
    <property type="evidence" value="ECO:0007669"/>
    <property type="project" value="InterPro"/>
</dbReference>
<dbReference type="InterPro" id="IPR052775">
    <property type="entry name" value="IUN_hydrolase"/>
</dbReference>
<evidence type="ECO:0000313" key="2">
    <source>
        <dbReference type="EMBL" id="SKC90856.1"/>
    </source>
</evidence>
<dbReference type="InterPro" id="IPR036452">
    <property type="entry name" value="Ribo_hydro-like"/>
</dbReference>